<evidence type="ECO:0000313" key="2">
    <source>
        <dbReference type="Proteomes" id="UP000054166"/>
    </source>
</evidence>
<evidence type="ECO:0000313" key="1">
    <source>
        <dbReference type="EMBL" id="KIM84120.1"/>
    </source>
</evidence>
<dbReference type="AlphaFoldDB" id="A0A0C3FIG8"/>
<reference evidence="2" key="2">
    <citation type="submission" date="2015-01" db="EMBL/GenBank/DDBJ databases">
        <title>Evolutionary Origins and Diversification of the Mycorrhizal Mutualists.</title>
        <authorList>
            <consortium name="DOE Joint Genome Institute"/>
            <consortium name="Mycorrhizal Genomics Consortium"/>
            <person name="Kohler A."/>
            <person name="Kuo A."/>
            <person name="Nagy L.G."/>
            <person name="Floudas D."/>
            <person name="Copeland A."/>
            <person name="Barry K.W."/>
            <person name="Cichocki N."/>
            <person name="Veneault-Fourrey C."/>
            <person name="LaButti K."/>
            <person name="Lindquist E.A."/>
            <person name="Lipzen A."/>
            <person name="Lundell T."/>
            <person name="Morin E."/>
            <person name="Murat C."/>
            <person name="Riley R."/>
            <person name="Ohm R."/>
            <person name="Sun H."/>
            <person name="Tunlid A."/>
            <person name="Henrissat B."/>
            <person name="Grigoriev I.V."/>
            <person name="Hibbett D.S."/>
            <person name="Martin F."/>
        </authorList>
    </citation>
    <scope>NUCLEOTIDE SEQUENCE [LARGE SCALE GENOMIC DNA]</scope>
    <source>
        <strain evidence="2">F 1598</strain>
    </source>
</reference>
<gene>
    <name evidence="1" type="ORF">PILCRDRAFT_399062</name>
</gene>
<dbReference type="HOGENOM" id="CLU_1787545_0_0_1"/>
<name>A0A0C3FIG8_PILCF</name>
<keyword evidence="2" id="KW-1185">Reference proteome</keyword>
<organism evidence="1 2">
    <name type="scientific">Piloderma croceum (strain F 1598)</name>
    <dbReference type="NCBI Taxonomy" id="765440"/>
    <lineage>
        <taxon>Eukaryota</taxon>
        <taxon>Fungi</taxon>
        <taxon>Dikarya</taxon>
        <taxon>Basidiomycota</taxon>
        <taxon>Agaricomycotina</taxon>
        <taxon>Agaricomycetes</taxon>
        <taxon>Agaricomycetidae</taxon>
        <taxon>Atheliales</taxon>
        <taxon>Atheliaceae</taxon>
        <taxon>Piloderma</taxon>
    </lineage>
</organism>
<accession>A0A0C3FIG8</accession>
<dbReference type="InParanoid" id="A0A0C3FIG8"/>
<reference evidence="1 2" key="1">
    <citation type="submission" date="2014-04" db="EMBL/GenBank/DDBJ databases">
        <authorList>
            <consortium name="DOE Joint Genome Institute"/>
            <person name="Kuo A."/>
            <person name="Tarkka M."/>
            <person name="Buscot F."/>
            <person name="Kohler A."/>
            <person name="Nagy L.G."/>
            <person name="Floudas D."/>
            <person name="Copeland A."/>
            <person name="Barry K.W."/>
            <person name="Cichocki N."/>
            <person name="Veneault-Fourrey C."/>
            <person name="LaButti K."/>
            <person name="Lindquist E.A."/>
            <person name="Lipzen A."/>
            <person name="Lundell T."/>
            <person name="Morin E."/>
            <person name="Murat C."/>
            <person name="Sun H."/>
            <person name="Tunlid A."/>
            <person name="Henrissat B."/>
            <person name="Grigoriev I.V."/>
            <person name="Hibbett D.S."/>
            <person name="Martin F."/>
            <person name="Nordberg H.P."/>
            <person name="Cantor M.N."/>
            <person name="Hua S.X."/>
        </authorList>
    </citation>
    <scope>NUCLEOTIDE SEQUENCE [LARGE SCALE GENOMIC DNA]</scope>
    <source>
        <strain evidence="1 2">F 1598</strain>
    </source>
</reference>
<sequence>MISSFKIALTTRSIQVLDFVNNSMVFLRKTTLKLKSKRGCHIFRMTLTRLWTFIYYAGYLTQKPRVETATGSSDDVDNNSDSDIPDTDVTDNLGLHTQFRNSVHVPSVTFEIISIAIGSQTQNQERYFVSWYGFWRNGLVRRRVI</sequence>
<proteinExistence type="predicted"/>
<dbReference type="Proteomes" id="UP000054166">
    <property type="component" value="Unassembled WGS sequence"/>
</dbReference>
<protein>
    <submittedName>
        <fullName evidence="1">Uncharacterized protein</fullName>
    </submittedName>
</protein>
<dbReference type="EMBL" id="KN832988">
    <property type="protein sequence ID" value="KIM84120.1"/>
    <property type="molecule type" value="Genomic_DNA"/>
</dbReference>